<dbReference type="GO" id="GO:0003677">
    <property type="term" value="F:DNA binding"/>
    <property type="evidence" value="ECO:0007669"/>
    <property type="project" value="UniProtKB-KW"/>
</dbReference>
<organism evidence="8 9">
    <name type="scientific">Besnoitia besnoiti</name>
    <name type="common">Apicomplexan protozoan</name>
    <dbReference type="NCBI Taxonomy" id="94643"/>
    <lineage>
        <taxon>Eukaryota</taxon>
        <taxon>Sar</taxon>
        <taxon>Alveolata</taxon>
        <taxon>Apicomplexa</taxon>
        <taxon>Conoidasida</taxon>
        <taxon>Coccidia</taxon>
        <taxon>Eucoccidiorida</taxon>
        <taxon>Eimeriorina</taxon>
        <taxon>Sarcocystidae</taxon>
        <taxon>Besnoitia</taxon>
    </lineage>
</organism>
<dbReference type="KEGG" id="bbes:BESB_003450"/>
<proteinExistence type="predicted"/>
<feature type="compositionally biased region" description="Low complexity" evidence="6">
    <location>
        <begin position="791"/>
        <end position="810"/>
    </location>
</feature>
<evidence type="ECO:0000313" key="8">
    <source>
        <dbReference type="EMBL" id="PFH38004.1"/>
    </source>
</evidence>
<feature type="domain" description="C3H1-type" evidence="7">
    <location>
        <begin position="496"/>
        <end position="531"/>
    </location>
</feature>
<feature type="region of interest" description="Disordered" evidence="6">
    <location>
        <begin position="1211"/>
        <end position="1246"/>
    </location>
</feature>
<dbReference type="Proteomes" id="UP000224006">
    <property type="component" value="Chromosome I"/>
</dbReference>
<keyword evidence="1 5" id="KW-0479">Metal-binding</keyword>
<feature type="zinc finger region" description="C3H1-type" evidence="5">
    <location>
        <begin position="407"/>
        <end position="440"/>
    </location>
</feature>
<feature type="region of interest" description="Disordered" evidence="6">
    <location>
        <begin position="2614"/>
        <end position="2643"/>
    </location>
</feature>
<feature type="compositionally biased region" description="Basic and acidic residues" evidence="6">
    <location>
        <begin position="257"/>
        <end position="274"/>
    </location>
</feature>
<keyword evidence="4" id="KW-0238">DNA-binding</keyword>
<feature type="region of interest" description="Disordered" evidence="6">
    <location>
        <begin position="1458"/>
        <end position="1482"/>
    </location>
</feature>
<evidence type="ECO:0000256" key="4">
    <source>
        <dbReference type="ARBA" id="ARBA00023125"/>
    </source>
</evidence>
<keyword evidence="3 5" id="KW-0862">Zinc</keyword>
<feature type="compositionally biased region" description="Basic and acidic residues" evidence="6">
    <location>
        <begin position="219"/>
        <end position="228"/>
    </location>
</feature>
<accession>A0A2A9ML85</accession>
<evidence type="ECO:0000313" key="9">
    <source>
        <dbReference type="Proteomes" id="UP000224006"/>
    </source>
</evidence>
<feature type="compositionally biased region" description="Basic and acidic residues" evidence="6">
    <location>
        <begin position="2035"/>
        <end position="2048"/>
    </location>
</feature>
<sequence>MLKPGNRKRRSCVDTASGSLLFWGVRCPAKLGAGGNAGANAWCPDGDKCLFCHTESEYFGHPGVYKTVLCSNAKGHSGKTCCFSSSTASSPPQKGQEALLPFCGRTRCCCWKAHGKAELRTELAKAYLPTSRSVKLASEGAATSPSAAAGSCDGWKSLALARRSCALSGGAETGAEGEAPSQRQASCCALAAGSERDTPHASLSIAFRADSNPGTAEGRGAEARRSDDAAGLLCRHFSPSAPAEKVGEDDSSAVGEKASRAAEKGGGEKTKDGKPWASGCVSISGSGESAHGGECGGGDCGGHRDPKGNAPPASPSGDGSLNVFLPDGSLDLALFKVFPCRNRTLLHERKSCPYYHNYRDKRRAPVTYRAEQCDEHFDLDTATIQCSKGDNCERCHNRHELLYHPNIYKQRFCSNLSQNERGGTTCCARGVFCAFAHSRSEIRATLFTKQEEQEPDCQFFVAKFKTVWCPYGSQHDWHTCVYAHTYQDCRRVPAIGYGSEPCPAWSKDLHSADYERRCPHGARCSFSHGSKEQLYHPSYYKTMPCIDYRPPTNEGKAGAASQERGRGRNGGCPRGFLCAFYHDVSERRTPVPPVSSTAGWTFSYSSPLPLAQLKLLQPLFLEPPLFNLDDFEAFGHHSRLTAASRRAANHSEGASSSGAILTSYNHANSFPASSKSQNGRHFPARNGLSPSAVAGGGALPQHASTFSSNFSLSSPGYCAAPVGVPPLPPTSASASAGASLVAPEGDEETASSGLASFGSSPKPGSRSRRASSSYSSASASAVGLPPLASPCGAGASAPATAESPSSGASSRVRADPAEAMDSSVSAGFATQGEFSDAGRRAREDEAVPASSDVGVVAKSDGASCERRGAASRSAAAAEAHKGGAKKENPKRVSLEASAQEHVAPGACEANGQSALSPFVSFSSPTEARVSLEAQRDQEELDFRGARDGRNLHTWSDPSPFASCPPSSASLSSSSLLSSGFSSSSYLKNEEHALHRSTQDQLLLQVAAMLLTNSPSQSEREKMTLAASSRRDEAPRAAEAERGARATHTSVAFSSQSGLPQEPAKVYCAAGGSSAHQVFRHASEIAGASLGASSSSSSVSWNPPAARFSPPLSSSEEGLSLSLMQGQCVADVSRDALSADLSLSERASRAEWTANLASSASFDVFSEQSDVLTDSTALLHPLGAGSLSASSPPLLSGESLDLEARVDHAKAADVVEAPGGEAEDGERQRAENEEWVASTQGSSRRDSAGDAWLSSLAEAAFVSDARCAFPASEPLGLHPTASARRGAWVDGEAEASGAKRAARRGSARDDPAHWPESRPEGRAVLLASLHFDSAVAAPRLFVPAEGPAGAERFPASHGLAISILESSPPVRQMAHAASSYPCSPCGQTEPPNDSNIGAASSASCLNSLLFVGGAEASEDAGWANVVLPERHRDGLGGDSSFPASSNALWGAHWGQVGGDEERGLGPLASSAPPGLVPAPPGLLRTETAAKGEGESHDNTRFASRGNGALNARAKLTEACRGEAGRSDALVRAHGGGEDAKGEQEILRVSTAAVTAVETAAVALWGAFEDEEDEERTRNAAAFGSRKTEECDARTLFHTRLTFLDEATSSLWATRGDGEAREAETGGRKESDGGEKTMALAVAVSSVKEQIKRLKAVLNLLAWKNVVLYVPSGGEAGAGNAEVLRDTLTQAEKMAYRLTRLGESELTEEALASALGGNDAEENFGNIVVVQGIQGERAKAETCHPASAFARLRAYQEKQKEAVAGGRANAPAPALVCLHGSAPSYWRVCEEAESEDAKSRQAGTTPALRSSSCASAPALVLHLVIAASPLALLPQGDSTEALVEAATGRLERPSPGAASHRHVVLPSESLPLWACLFCSPPAASAALALLPVGSASCSRLASRDKGAHKATAEATLSRGKKCAIACIPAAASGDSPTSRSVAEDVTAATAAATVVSGSPASSLSSLPPFADLAPLSPSLQAHSPSSGRGALRFVPLAHVTVGGEAEVARSDEAERGVSLETVASTEASAASSSSVSDLRHARSDRTRRDLDADAASGFEAENRDVKGKALAATLKGSYAEAAGAEKKGAALAATNLPRASKEARGSARKAEKQFREGELLGALLVRELRTVYEVSQRDAEHDEEGETRKSDLQLVFCWAPSHQADEEDLEQPVAVKSEQGPRVDGDSSDRLAVPLATFAATEDRSKLVLRGTAVSRVGAGSSGSSLSRRSTSSSSDLPSLSGLPAALSQPSPWMALRAQRLTRLLAAHGHSRPFLASAAVAGEASRGGGRLCGRYLLLGGVSGAKGAEECADAAARLSSRCASSARATLTLAQLVGGCPAATHLNLSRLSPAALQAKQSPMCLMRVDTEDLEHAVKCANAEAARETDFSCALCGEALAEGAKDATANSAELGVKERRRDGAEGVCCFVKCSYNREGDEQRELDCPHLFHRACAVRLTSLPQRLGAGVRCFCHDFVPRSAFCGETQGENDRSKDTSQCVSESPAASFLPGGSQLESGTSSLSLSFLPYYNGFATSAALEESRHVDAEKDLASCSLFFSSDACGGDGSVASDVVRTCGTATLALPRRLRLLVRDVVVALAHLQELQIRIALQEPPSTQASLSGQKRVEKLEGGAREERASEGGAKALASQSPLKSSFIFSPEDFEVRDEEGRTAMSLASRDLHPRGGDEAQSQVAVVADIFAESVLEKFISFSSRDILDSRRRLYSAAAAELILFICCSGATTRLREGQLRAEETRCRRVGDLSAADNKLRALPCLLQHVLSLLGERSGVANLLPAELRRERRLSEVDVLDRSVSVAEHEGREKREAKGSDAAAQGPAAPLLLLADVLLHPFFWSPQKRLDFVEKLQFFLDEAAPRGKRSFAAASSASDRPALAASLYDFSPFASKKMKDSHRRVQQETIRRDSRAIAEKLAQGWNKKVHAALLRAAAPAQPSGAGGESRKAGLPGDAPTSACAFSNDLCGLLRFIKSLRSSALAVCLNLLTAPAVAELLQMHPVAGDSGRRAGERRARHALLQEFDSVLLEQMNRVHPCLFLFLFSHVVSELRGDPDADRVFGFLSEFLLTGKGFQESFSVEKLL</sequence>
<feature type="compositionally biased region" description="Basic and acidic residues" evidence="6">
    <location>
        <begin position="2621"/>
        <end position="2636"/>
    </location>
</feature>
<reference evidence="8 9" key="1">
    <citation type="submission" date="2017-09" db="EMBL/GenBank/DDBJ databases">
        <title>Genome sequencing of Besnoitia besnoiti strain Bb-Ger1.</title>
        <authorList>
            <person name="Schares G."/>
            <person name="Venepally P."/>
            <person name="Lorenzi H.A."/>
        </authorList>
    </citation>
    <scope>NUCLEOTIDE SEQUENCE [LARGE SCALE GENOMIC DNA]</scope>
    <source>
        <strain evidence="8 9">Bb-Ger1</strain>
    </source>
</reference>
<dbReference type="PANTHER" id="PTHR14493:SF50">
    <property type="entry name" value="RING FINGER PROTEIN UNKEMPT"/>
    <property type="match status" value="1"/>
</dbReference>
<dbReference type="InterPro" id="IPR000571">
    <property type="entry name" value="Znf_CCCH"/>
</dbReference>
<protein>
    <recommendedName>
        <fullName evidence="7">C3H1-type domain-containing protein</fullName>
    </recommendedName>
</protein>
<feature type="region of interest" description="Disordered" evidence="6">
    <location>
        <begin position="2020"/>
        <end position="2048"/>
    </location>
</feature>
<feature type="compositionally biased region" description="Polar residues" evidence="6">
    <location>
        <begin position="750"/>
        <end position="759"/>
    </location>
</feature>
<dbReference type="PROSITE" id="PS50103">
    <property type="entry name" value="ZF_C3H1"/>
    <property type="match status" value="2"/>
</dbReference>
<evidence type="ECO:0000256" key="2">
    <source>
        <dbReference type="ARBA" id="ARBA00022771"/>
    </source>
</evidence>
<dbReference type="OrthoDB" id="331332at2759"/>
<evidence type="ECO:0000256" key="1">
    <source>
        <dbReference type="ARBA" id="ARBA00022723"/>
    </source>
</evidence>
<dbReference type="VEuPathDB" id="ToxoDB:BESB_003450"/>
<feature type="compositionally biased region" description="Basic and acidic residues" evidence="6">
    <location>
        <begin position="1305"/>
        <end position="1316"/>
    </location>
</feature>
<dbReference type="InterPro" id="IPR045234">
    <property type="entry name" value="Unkempt-like"/>
</dbReference>
<dbReference type="PANTHER" id="PTHR14493">
    <property type="entry name" value="UNKEMPT FAMILY MEMBER"/>
    <property type="match status" value="1"/>
</dbReference>
<dbReference type="EMBL" id="NWUJ01000001">
    <property type="protein sequence ID" value="PFH38004.1"/>
    <property type="molecule type" value="Genomic_DNA"/>
</dbReference>
<feature type="compositionally biased region" description="Basic and acidic residues" evidence="6">
    <location>
        <begin position="1017"/>
        <end position="1043"/>
    </location>
</feature>
<feature type="region of interest" description="Disordered" evidence="6">
    <location>
        <begin position="730"/>
        <end position="772"/>
    </location>
</feature>
<evidence type="ECO:0000256" key="3">
    <source>
        <dbReference type="ARBA" id="ARBA00022833"/>
    </source>
</evidence>
<feature type="region of interest" description="Disordered" evidence="6">
    <location>
        <begin position="1013"/>
        <end position="1056"/>
    </location>
</feature>
<feature type="region of interest" description="Disordered" evidence="6">
    <location>
        <begin position="791"/>
        <end position="899"/>
    </location>
</feature>
<feature type="compositionally biased region" description="Low complexity" evidence="6">
    <location>
        <begin position="2020"/>
        <end position="2034"/>
    </location>
</feature>
<feature type="region of interest" description="Disordered" evidence="6">
    <location>
        <begin position="1285"/>
        <end position="1316"/>
    </location>
</feature>
<dbReference type="Pfam" id="PF25512">
    <property type="entry name" value="zf-CCCH_AtC3H23"/>
    <property type="match status" value="1"/>
</dbReference>
<feature type="compositionally biased region" description="Polar residues" evidence="6">
    <location>
        <begin position="1046"/>
        <end position="1056"/>
    </location>
</feature>
<dbReference type="InterPro" id="IPR057444">
    <property type="entry name" value="Znf-CCCH_AtC3H23-like"/>
</dbReference>
<feature type="domain" description="C3H1-type" evidence="7">
    <location>
        <begin position="407"/>
        <end position="440"/>
    </location>
</feature>
<feature type="region of interest" description="Disordered" evidence="6">
    <location>
        <begin position="2215"/>
        <end position="2241"/>
    </location>
</feature>
<feature type="compositionally biased region" description="Basic and acidic residues" evidence="6">
    <location>
        <begin position="1614"/>
        <end position="1632"/>
    </location>
</feature>
<feature type="region of interest" description="Disordered" evidence="6">
    <location>
        <begin position="204"/>
        <end position="320"/>
    </location>
</feature>
<name>A0A2A9ML85_BESBE</name>
<evidence type="ECO:0000259" key="7">
    <source>
        <dbReference type="PROSITE" id="PS50103"/>
    </source>
</evidence>
<feature type="compositionally biased region" description="Low complexity" evidence="6">
    <location>
        <begin position="730"/>
        <end position="743"/>
    </location>
</feature>
<feature type="region of interest" description="Disordered" evidence="6">
    <location>
        <begin position="1612"/>
        <end position="1632"/>
    </location>
</feature>
<dbReference type="GO" id="GO:0008270">
    <property type="term" value="F:zinc ion binding"/>
    <property type="evidence" value="ECO:0007669"/>
    <property type="project" value="UniProtKB-KW"/>
</dbReference>
<dbReference type="RefSeq" id="XP_029222013.1">
    <property type="nucleotide sequence ID" value="XM_029359100.1"/>
</dbReference>
<dbReference type="GeneID" id="40305408"/>
<feature type="region of interest" description="Disordered" evidence="6">
    <location>
        <begin position="671"/>
        <end position="695"/>
    </location>
</feature>
<evidence type="ECO:0000256" key="6">
    <source>
        <dbReference type="SAM" id="MobiDB-lite"/>
    </source>
</evidence>
<keyword evidence="2 5" id="KW-0863">Zinc-finger</keyword>
<keyword evidence="9" id="KW-1185">Reference proteome</keyword>
<evidence type="ECO:0000256" key="5">
    <source>
        <dbReference type="PROSITE-ProRule" id="PRU00723"/>
    </source>
</evidence>
<feature type="compositionally biased region" description="Basic and acidic residues" evidence="6">
    <location>
        <begin position="836"/>
        <end position="845"/>
    </location>
</feature>
<feature type="compositionally biased region" description="Basic and acidic residues" evidence="6">
    <location>
        <begin position="878"/>
        <end position="893"/>
    </location>
</feature>
<gene>
    <name evidence="8" type="ORF">BESB_003450</name>
</gene>
<feature type="zinc finger region" description="C3H1-type" evidence="5">
    <location>
        <begin position="496"/>
        <end position="531"/>
    </location>
</feature>
<comment type="caution">
    <text evidence="8">The sequence shown here is derived from an EMBL/GenBank/DDBJ whole genome shotgun (WGS) entry which is preliminary data.</text>
</comment>